<gene>
    <name evidence="3" type="ORF">ACFQE1_06090</name>
</gene>
<dbReference type="InterPro" id="IPR017932">
    <property type="entry name" value="GATase_2_dom"/>
</dbReference>
<dbReference type="Gene3D" id="3.60.20.10">
    <property type="entry name" value="Glutamine Phosphoribosylpyrophosphate, subunit 1, domain 1"/>
    <property type="match status" value="1"/>
</dbReference>
<dbReference type="Proteomes" id="UP001596328">
    <property type="component" value="Unassembled WGS sequence"/>
</dbReference>
<dbReference type="InterPro" id="IPR029055">
    <property type="entry name" value="Ntn_hydrolases_N"/>
</dbReference>
<keyword evidence="4" id="KW-1185">Reference proteome</keyword>
<dbReference type="Gene3D" id="3.40.50.620">
    <property type="entry name" value="HUPs"/>
    <property type="match status" value="1"/>
</dbReference>
<evidence type="ECO:0000313" key="3">
    <source>
        <dbReference type="EMBL" id="MFC6723949.1"/>
    </source>
</evidence>
<dbReference type="AlphaFoldDB" id="A0ABD5RXJ7"/>
<dbReference type="InterPro" id="IPR014729">
    <property type="entry name" value="Rossmann-like_a/b/a_fold"/>
</dbReference>
<protein>
    <submittedName>
        <fullName evidence="3">Asparagine synthase-related protein</fullName>
    </submittedName>
</protein>
<dbReference type="PANTHER" id="PTHR43284:SF1">
    <property type="entry name" value="ASPARAGINE SYNTHETASE"/>
    <property type="match status" value="1"/>
</dbReference>
<feature type="domain" description="Asparagine synthetase" evidence="1">
    <location>
        <begin position="229"/>
        <end position="479"/>
    </location>
</feature>
<evidence type="ECO:0000259" key="1">
    <source>
        <dbReference type="Pfam" id="PF00733"/>
    </source>
</evidence>
<dbReference type="PANTHER" id="PTHR43284">
    <property type="entry name" value="ASPARAGINE SYNTHETASE (GLUTAMINE-HYDROLYZING)"/>
    <property type="match status" value="1"/>
</dbReference>
<dbReference type="Pfam" id="PF00733">
    <property type="entry name" value="Asn_synthase"/>
    <property type="match status" value="1"/>
</dbReference>
<name>A0ABD5RXJ7_9EURY</name>
<accession>A0ABD5RXJ7</accession>
<dbReference type="EMBL" id="JBHSWU010000073">
    <property type="protein sequence ID" value="MFC6723949.1"/>
    <property type="molecule type" value="Genomic_DNA"/>
</dbReference>
<reference evidence="3 4" key="1">
    <citation type="journal article" date="2019" name="Int. J. Syst. Evol. Microbiol.">
        <title>The Global Catalogue of Microorganisms (GCM) 10K type strain sequencing project: providing services to taxonomists for standard genome sequencing and annotation.</title>
        <authorList>
            <consortium name="The Broad Institute Genomics Platform"/>
            <consortium name="The Broad Institute Genome Sequencing Center for Infectious Disease"/>
            <person name="Wu L."/>
            <person name="Ma J."/>
        </authorList>
    </citation>
    <scope>NUCLEOTIDE SEQUENCE [LARGE SCALE GENOMIC DNA]</scope>
    <source>
        <strain evidence="3 4">NBRC 111368</strain>
    </source>
</reference>
<comment type="caution">
    <text evidence="3">The sequence shown here is derived from an EMBL/GenBank/DDBJ whole genome shotgun (WGS) entry which is preliminary data.</text>
</comment>
<proteinExistence type="predicted"/>
<dbReference type="InterPro" id="IPR001962">
    <property type="entry name" value="Asn_synthase"/>
</dbReference>
<dbReference type="Pfam" id="PF13537">
    <property type="entry name" value="GATase_7"/>
    <property type="match status" value="1"/>
</dbReference>
<dbReference type="SUPFAM" id="SSF56235">
    <property type="entry name" value="N-terminal nucleophile aminohydrolases (Ntn hydrolases)"/>
    <property type="match status" value="1"/>
</dbReference>
<evidence type="ECO:0000313" key="4">
    <source>
        <dbReference type="Proteomes" id="UP001596328"/>
    </source>
</evidence>
<sequence length="612" mass="68520">MGGILGVVGDSADGIDAMEGDLLWTGEETVATYSDADVTVRNVHHPGTEREPASTESGVSVWVWGDVWGFDGDGYRSRLDEGSTVAEFCARRFEAHGVDFAAGLNGTFAAVVYDRDEGEVHLLTDRLGTHPIYVARPDADTLVFSTRIQSLPSHPSVAAEFVPEYAVEYLTYAAVGGVKTPLVGVEELHPSSITTVDLDTGAVESRRYWRPRLDPLDRPFSYFVEEFVERFRAALSDRLHPDKTYGLLVSGGSDSRAVLAGIGSEYDVRTYHTSGWQSRESRAAERVALAADREFDLLHRDVDSYGRMLRSTPRTMGFQGYFSQAHVSEFGRRLRDEVDVLISGHGADTLFRDHAFPRPTVRLGSLGSFELPIIERTTTVDDHVARRARELPGYLDFPSRPDAVLRRNIDAGDGVTHHGVTYRSVDELVFFDDWYPFSNKADFFYHALNGIAPHWSPFFDNRLVDLALRLPARYRVRRNVVNAATAALDRHLSAIPHGTTGVPLDRSFPVDYLWYHVNDLRRELFSSDRPPKPYLSHGPWDDKNELIRSHDFVGETLRNRADVLESLPFLDREGARECYEDHLRGADSGLELFVLASFLEMPVTERIAAGDP</sequence>
<evidence type="ECO:0000259" key="2">
    <source>
        <dbReference type="Pfam" id="PF13537"/>
    </source>
</evidence>
<feature type="domain" description="Glutamine amidotransferase type-2" evidence="2">
    <location>
        <begin position="87"/>
        <end position="151"/>
    </location>
</feature>
<dbReference type="SUPFAM" id="SSF52402">
    <property type="entry name" value="Adenine nucleotide alpha hydrolases-like"/>
    <property type="match status" value="1"/>
</dbReference>
<dbReference type="InterPro" id="IPR051786">
    <property type="entry name" value="ASN_synthetase/amidase"/>
</dbReference>
<organism evidence="3 4">
    <name type="scientific">Halobium palmae</name>
    <dbReference type="NCBI Taxonomy" id="1776492"/>
    <lineage>
        <taxon>Archaea</taxon>
        <taxon>Methanobacteriati</taxon>
        <taxon>Methanobacteriota</taxon>
        <taxon>Stenosarchaea group</taxon>
        <taxon>Halobacteria</taxon>
        <taxon>Halobacteriales</taxon>
        <taxon>Haloferacaceae</taxon>
        <taxon>Halobium</taxon>
    </lineage>
</organism>